<organism evidence="2 3">
    <name type="scientific">Candidatus Shapirobacteria bacterium CG09_land_8_20_14_0_10_39_12</name>
    <dbReference type="NCBI Taxonomy" id="1974885"/>
    <lineage>
        <taxon>Bacteria</taxon>
        <taxon>Candidatus Shapironibacteriota</taxon>
    </lineage>
</organism>
<dbReference type="AlphaFoldDB" id="A0A2H0WRM1"/>
<feature type="transmembrane region" description="Helical" evidence="1">
    <location>
        <begin position="312"/>
        <end position="332"/>
    </location>
</feature>
<feature type="transmembrane region" description="Helical" evidence="1">
    <location>
        <begin position="223"/>
        <end position="246"/>
    </location>
</feature>
<feature type="transmembrane region" description="Helical" evidence="1">
    <location>
        <begin position="90"/>
        <end position="111"/>
    </location>
</feature>
<keyword evidence="1" id="KW-0472">Membrane</keyword>
<evidence type="ECO:0000256" key="1">
    <source>
        <dbReference type="SAM" id="Phobius"/>
    </source>
</evidence>
<proteinExistence type="predicted"/>
<dbReference type="Proteomes" id="UP000230775">
    <property type="component" value="Unassembled WGS sequence"/>
</dbReference>
<comment type="caution">
    <text evidence="2">The sequence shown here is derived from an EMBL/GenBank/DDBJ whole genome shotgun (WGS) entry which is preliminary data.</text>
</comment>
<evidence type="ECO:0000313" key="3">
    <source>
        <dbReference type="Proteomes" id="UP000230775"/>
    </source>
</evidence>
<feature type="transmembrane region" description="Helical" evidence="1">
    <location>
        <begin position="123"/>
        <end position="146"/>
    </location>
</feature>
<gene>
    <name evidence="2" type="ORF">COT64_01865</name>
</gene>
<evidence type="ECO:0000313" key="2">
    <source>
        <dbReference type="EMBL" id="PIS14578.1"/>
    </source>
</evidence>
<evidence type="ECO:0008006" key="4">
    <source>
        <dbReference type="Google" id="ProtNLM"/>
    </source>
</evidence>
<feature type="transmembrane region" description="Helical" evidence="1">
    <location>
        <begin position="7"/>
        <end position="25"/>
    </location>
</feature>
<keyword evidence="1" id="KW-0812">Transmembrane</keyword>
<keyword evidence="1" id="KW-1133">Transmembrane helix</keyword>
<feature type="transmembrane region" description="Helical" evidence="1">
    <location>
        <begin position="979"/>
        <end position="999"/>
    </location>
</feature>
<reference evidence="3" key="1">
    <citation type="submission" date="2017-09" db="EMBL/GenBank/DDBJ databases">
        <title>Depth-based differentiation of microbial function through sediment-hosted aquifers and enrichment of novel symbionts in the deep terrestrial subsurface.</title>
        <authorList>
            <person name="Probst A.J."/>
            <person name="Ladd B."/>
            <person name="Jarett J.K."/>
            <person name="Geller-Mcgrath D.E."/>
            <person name="Sieber C.M.K."/>
            <person name="Emerson J.B."/>
            <person name="Anantharaman K."/>
            <person name="Thomas B.C."/>
            <person name="Malmstrom R."/>
            <person name="Stieglmeier M."/>
            <person name="Klingl A."/>
            <person name="Woyke T."/>
            <person name="Ryan C.M."/>
            <person name="Banfield J.F."/>
        </authorList>
    </citation>
    <scope>NUCLEOTIDE SEQUENCE [LARGE SCALE GENOMIC DNA]</scope>
</reference>
<dbReference type="EMBL" id="PEZI01000039">
    <property type="protein sequence ID" value="PIS14578.1"/>
    <property type="molecule type" value="Genomic_DNA"/>
</dbReference>
<feature type="transmembrane region" description="Helical" evidence="1">
    <location>
        <begin position="381"/>
        <end position="401"/>
    </location>
</feature>
<protein>
    <recommendedName>
        <fullName evidence="4">Membrane protein 6-pyruvoyl-tetrahydropterin synthase-related domain-containing protein</fullName>
    </recommendedName>
</protein>
<feature type="transmembrane region" description="Helical" evidence="1">
    <location>
        <begin position="413"/>
        <end position="434"/>
    </location>
</feature>
<feature type="transmembrane region" description="Helical" evidence="1">
    <location>
        <begin position="199"/>
        <end position="216"/>
    </location>
</feature>
<name>A0A2H0WRM1_9BACT</name>
<feature type="transmembrane region" description="Helical" evidence="1">
    <location>
        <begin position="339"/>
        <end position="361"/>
    </location>
</feature>
<sequence length="1000" mass="114974">MNLIKKNLSFILIVAVWLVIVLTNFSSNTFLSGWDNLHPEFNFSVNFQRALFAPWQEYQGLGLLGGMGHGADLIRLTLLWISSLVLPVNFIRYFFHFLMLLTGGLGIYFLLKDYILGKYDENIKKWGGVGGAIFYLFNLGTLQTFYLPWEAFSTHFGFLPWLFWGVFKYLKLPSKKNLLLLFLINVLSVSQGYVATIFLVYLFALSLVLACHFIFVKHDFKKIAIIYLLTFCINSFWLIPNLYFVINDVKVNTSAKGNLMSTENNLLKNIKFGNFTNVALLKGFWFDNLEIQTNGTTDHMMGDWVKHMKNPLISATGFSLFGLSVLGIIFAFKTKNKRALLFLPVFFLGFTFLANDTFGFSGLTKLFYKLPLFSQIFRFPFTKFSILTAFGMAVFYGVFFAEILRTKLSLYKGLFYGLTIFFILLPIIFLFPVFRGELFYYKEKANIPQEYFDLFEFFKVQDKNTKIANFPQTIYWGWTNYQWGKELYSGSGFLWYGISQPILDRAFDVWSSQNENYYWEITHALYSKNKDLFEKVLEKYQINWLLVDGNVINPGSNKALFLDELEDMLTADRLQTTADGGSQLAISNRPKYELVKTFGKIKIYKVNLQTPVKDFVYLAGDLPVINSYNWGNQDTAYTQYSDYISPVSDFDIRISDFGAYYPFRSLFTGRTTKDLDFQIEDLGDRFVFRKSLPKEVENYNLILPQYQADELVEIDSADLTKANYLIPTAEIKNGNIEVVIPKAKGLFSAEIEPAEKRLEAVDTTSSVSFYLPNLPHKFSYLITAESKNIAGKNLLFWLENLTNRKADIEVYLDQKINNFIIQPPMAFDGLGYTLHFDNISIGQQESVNELEKITVNPIPYGFLTGIKLVDNSEPSVVSYNNNNNLIKQVKHSNPAVYEIELNKEPGENATLVLSQAYHVGWKAYKVTGKAGLLTPVFGQEILDHVKVNNWENGWTLNYQLPITNDQFKETIVLVFLPQYLEFIGFLLLLSGFLFVIFAVK</sequence>
<accession>A0A2H0WRM1</accession>